<dbReference type="Proteomes" id="UP000178107">
    <property type="component" value="Unassembled WGS sequence"/>
</dbReference>
<proteinExistence type="predicted"/>
<feature type="signal peptide" evidence="1">
    <location>
        <begin position="1"/>
        <end position="20"/>
    </location>
</feature>
<feature type="chain" id="PRO_5009584520" evidence="1">
    <location>
        <begin position="21"/>
        <end position="94"/>
    </location>
</feature>
<dbReference type="AlphaFoldDB" id="A0A1G2T067"/>
<comment type="caution">
    <text evidence="2">The sequence shown here is derived from an EMBL/GenBank/DDBJ whole genome shotgun (WGS) entry which is preliminary data.</text>
</comment>
<organism evidence="2 3">
    <name type="scientific">Candidatus Zambryskibacteria bacterium RIFCSPHIGHO2_01_FULL_46_25</name>
    <dbReference type="NCBI Taxonomy" id="1802738"/>
    <lineage>
        <taxon>Bacteria</taxon>
        <taxon>Candidatus Zambryskiibacteriota</taxon>
    </lineage>
</organism>
<evidence type="ECO:0000313" key="3">
    <source>
        <dbReference type="Proteomes" id="UP000178107"/>
    </source>
</evidence>
<reference evidence="2 3" key="1">
    <citation type="journal article" date="2016" name="Nat. Commun.">
        <title>Thousands of microbial genomes shed light on interconnected biogeochemical processes in an aquifer system.</title>
        <authorList>
            <person name="Anantharaman K."/>
            <person name="Brown C.T."/>
            <person name="Hug L.A."/>
            <person name="Sharon I."/>
            <person name="Castelle C.J."/>
            <person name="Probst A.J."/>
            <person name="Thomas B.C."/>
            <person name="Singh A."/>
            <person name="Wilkins M.J."/>
            <person name="Karaoz U."/>
            <person name="Brodie E.L."/>
            <person name="Williams K.H."/>
            <person name="Hubbard S.S."/>
            <person name="Banfield J.F."/>
        </authorList>
    </citation>
    <scope>NUCLEOTIDE SEQUENCE [LARGE SCALE GENOMIC DNA]</scope>
</reference>
<gene>
    <name evidence="2" type="ORF">A2838_02810</name>
</gene>
<sequence>MMRLICVLFLAAILAACDLAANPKNIKNVAAAEQESKDFLNYGNGVYYFPLTGANFGNALSKFLATHQCPANFSVAGSGTGGYGRDEGYWVVCR</sequence>
<dbReference type="EMBL" id="MHVH01000003">
    <property type="protein sequence ID" value="OHA90624.1"/>
    <property type="molecule type" value="Genomic_DNA"/>
</dbReference>
<evidence type="ECO:0000256" key="1">
    <source>
        <dbReference type="SAM" id="SignalP"/>
    </source>
</evidence>
<dbReference type="PROSITE" id="PS51257">
    <property type="entry name" value="PROKAR_LIPOPROTEIN"/>
    <property type="match status" value="1"/>
</dbReference>
<protein>
    <submittedName>
        <fullName evidence="2">Uncharacterized protein</fullName>
    </submittedName>
</protein>
<evidence type="ECO:0000313" key="2">
    <source>
        <dbReference type="EMBL" id="OHA90624.1"/>
    </source>
</evidence>
<keyword evidence="1" id="KW-0732">Signal</keyword>
<name>A0A1G2T067_9BACT</name>
<accession>A0A1G2T067</accession>